<evidence type="ECO:0000313" key="14">
    <source>
        <dbReference type="Proteomes" id="UP000076925"/>
    </source>
</evidence>
<evidence type="ECO:0000256" key="5">
    <source>
        <dbReference type="ARBA" id="ARBA00022723"/>
    </source>
</evidence>
<dbReference type="PROSITE" id="PS00802">
    <property type="entry name" value="TRANSKETOLASE_2"/>
    <property type="match status" value="1"/>
</dbReference>
<dbReference type="GO" id="GO:0016114">
    <property type="term" value="P:terpenoid biosynthetic process"/>
    <property type="evidence" value="ECO:0007669"/>
    <property type="project" value="UniProtKB-UniRule"/>
</dbReference>
<dbReference type="InterPro" id="IPR020826">
    <property type="entry name" value="Transketolase_BS"/>
</dbReference>
<keyword evidence="6 11" id="KW-0460">Magnesium</keyword>
<keyword evidence="7 11" id="KW-0784">Thiamine biosynthesis</keyword>
<evidence type="ECO:0000256" key="1">
    <source>
        <dbReference type="ARBA" id="ARBA00004980"/>
    </source>
</evidence>
<dbReference type="NCBIfam" id="TIGR00204">
    <property type="entry name" value="dxs"/>
    <property type="match status" value="1"/>
</dbReference>
<dbReference type="HAMAP" id="MF_00315">
    <property type="entry name" value="DXP_synth"/>
    <property type="match status" value="1"/>
</dbReference>
<reference evidence="13 14" key="1">
    <citation type="journal article" date="2013" name="Genome Biol. Evol.">
        <title>Genomes of Stigonematalean cyanobacteria (subsection V) and the evolution of oxygenic photosynthesis from prokaryotes to plastids.</title>
        <authorList>
            <person name="Dagan T."/>
            <person name="Roettger M."/>
            <person name="Stucken K."/>
            <person name="Landan G."/>
            <person name="Koch R."/>
            <person name="Major P."/>
            <person name="Gould S.B."/>
            <person name="Goremykin V.V."/>
            <person name="Rippka R."/>
            <person name="Tandeau de Marsac N."/>
            <person name="Gugger M."/>
            <person name="Lockhart P.J."/>
            <person name="Allen J.F."/>
            <person name="Brune I."/>
            <person name="Maus I."/>
            <person name="Puhler A."/>
            <person name="Martin W.F."/>
        </authorList>
    </citation>
    <scope>NUCLEOTIDE SEQUENCE [LARGE SCALE GENOMIC DNA]</scope>
    <source>
        <strain evidence="13 14">PCC 7110</strain>
    </source>
</reference>
<accession>A0A139WXT3</accession>
<gene>
    <name evidence="11" type="primary">dxs</name>
    <name evidence="13" type="ORF">WA1_47175</name>
</gene>
<dbReference type="InterPro" id="IPR005477">
    <property type="entry name" value="Dxylulose-5-P_synthase"/>
</dbReference>
<dbReference type="InterPro" id="IPR049557">
    <property type="entry name" value="Transketolase_CS"/>
</dbReference>
<feature type="binding site" evidence="11">
    <location>
        <begin position="161"/>
        <end position="163"/>
    </location>
    <ligand>
        <name>thiamine diphosphate</name>
        <dbReference type="ChEBI" id="CHEBI:58937"/>
    </ligand>
</feature>
<feature type="binding site" evidence="11">
    <location>
        <begin position="193"/>
        <end position="194"/>
    </location>
    <ligand>
        <name>thiamine diphosphate</name>
        <dbReference type="ChEBI" id="CHEBI:58937"/>
    </ligand>
</feature>
<proteinExistence type="inferred from homology"/>
<comment type="caution">
    <text evidence="13">The sequence shown here is derived from an EMBL/GenBank/DDBJ whole genome shotgun (WGS) entry which is preliminary data.</text>
</comment>
<dbReference type="EC" id="2.2.1.7" evidence="11"/>
<evidence type="ECO:0000256" key="8">
    <source>
        <dbReference type="ARBA" id="ARBA00023052"/>
    </source>
</evidence>
<organism evidence="13 14">
    <name type="scientific">Scytonema hofmannii PCC 7110</name>
    <dbReference type="NCBI Taxonomy" id="128403"/>
    <lineage>
        <taxon>Bacteria</taxon>
        <taxon>Bacillati</taxon>
        <taxon>Cyanobacteriota</taxon>
        <taxon>Cyanophyceae</taxon>
        <taxon>Nostocales</taxon>
        <taxon>Scytonemataceae</taxon>
        <taxon>Scytonema</taxon>
    </lineage>
</organism>
<dbReference type="PANTHER" id="PTHR43322:SF5">
    <property type="entry name" value="1-DEOXY-D-XYLULOSE-5-PHOSPHATE SYNTHASE, CHLOROPLASTIC"/>
    <property type="match status" value="1"/>
</dbReference>
<evidence type="ECO:0000256" key="3">
    <source>
        <dbReference type="ARBA" id="ARBA00011738"/>
    </source>
</evidence>
<evidence type="ECO:0000256" key="2">
    <source>
        <dbReference type="ARBA" id="ARBA00011081"/>
    </source>
</evidence>
<keyword evidence="5 11" id="KW-0479">Metal-binding</keyword>
<comment type="cofactor">
    <cofactor evidence="11">
        <name>thiamine diphosphate</name>
        <dbReference type="ChEBI" id="CHEBI:58937"/>
    </cofactor>
    <text evidence="11">Binds 1 thiamine pyrophosphate per subunit.</text>
</comment>
<dbReference type="SMART" id="SM00861">
    <property type="entry name" value="Transket_pyr"/>
    <property type="match status" value="1"/>
</dbReference>
<feature type="binding site" evidence="11">
    <location>
        <position position="192"/>
    </location>
    <ligand>
        <name>Mg(2+)</name>
        <dbReference type="ChEBI" id="CHEBI:18420"/>
    </ligand>
</feature>
<dbReference type="GO" id="GO:0008661">
    <property type="term" value="F:1-deoxy-D-xylulose-5-phosphate synthase activity"/>
    <property type="evidence" value="ECO:0007669"/>
    <property type="project" value="UniProtKB-UniRule"/>
</dbReference>
<dbReference type="SUPFAM" id="SSF52922">
    <property type="entry name" value="TK C-terminal domain-like"/>
    <property type="match status" value="1"/>
</dbReference>
<dbReference type="CDD" id="cd07033">
    <property type="entry name" value="TPP_PYR_DXS_TK_like"/>
    <property type="match status" value="1"/>
</dbReference>
<keyword evidence="8 11" id="KW-0786">Thiamine pyrophosphate</keyword>
<dbReference type="Gene3D" id="3.40.50.920">
    <property type="match status" value="1"/>
</dbReference>
<dbReference type="UniPathway" id="UPA00064">
    <property type="reaction ID" value="UER00091"/>
</dbReference>
<dbReference type="InterPro" id="IPR005475">
    <property type="entry name" value="Transketolase-like_Pyr-bd"/>
</dbReference>
<dbReference type="FunFam" id="3.40.50.970:FF:000005">
    <property type="entry name" value="1-deoxy-D-xylulose-5-phosphate synthase"/>
    <property type="match status" value="1"/>
</dbReference>
<evidence type="ECO:0000259" key="12">
    <source>
        <dbReference type="SMART" id="SM00861"/>
    </source>
</evidence>
<sequence>MTTKSITDIIHQQEGMYVTKGFEIGTLNQEETLEEFKNNAENCQFLPTDNLSELIHPNQLHGLSIHQLEQIAHQIREKHLQTVATTGGHLGPGLGVVELTLALYQTLDLDRDKVVWDVGHQAYPHKMLTGRYNSFHTLRQKDGIAGYLKRCESKFDHFGAGHASTSISAALGMAVARDLKGENFKTVAVIGDGALTGGMALEAINHAGHLPKTNLLVVLNDNEMSISANVGALSRYLNKIRLSSPVQFLKDNLKEQLRNIPLVGESLTPEMERLQEGIKRLAVPKVGAVFEELGFTYIGPVDGHNLEELIATFQQAHTIQGPVLVHVATVKGKGYAIAEQDKVGYHAQSSFNLITGKAIPSSKPKPPSYSKVFAETLIKLAQNNPKIVAITAAMSTGTGLDKFQAKLPQQYIDVGIAEQHAVTLAAGMATEGMRPVAAIYSTFLQRAFDQIIHDVCIQNLPVFFCLDRAGIVGADGPTHQGMYDIAYLRCIPNMVLMAPKDEAELQQMLVTGVNYTEGPIAMRYPRGNGYGIPLMEEGWETLPIGKGEILRHGGDVLMVAFGSMVYPAMQAAQILSDGGIEATVVNARFAKPIDPDLIAPLAQQIGGVVTLEEGCLMGGFGSAVAETLLDCGVVVPVKRMGVPDQLVEHATPAESMAALGLTPPQIAERIRIEIHQHISELQLALS</sequence>
<name>A0A139WXT3_9CYAN</name>
<dbReference type="GO" id="GO:0000287">
    <property type="term" value="F:magnesium ion binding"/>
    <property type="evidence" value="ECO:0007669"/>
    <property type="project" value="UniProtKB-UniRule"/>
</dbReference>
<dbReference type="GO" id="GO:0009228">
    <property type="term" value="P:thiamine biosynthetic process"/>
    <property type="evidence" value="ECO:0007669"/>
    <property type="project" value="UniProtKB-UniRule"/>
</dbReference>
<keyword evidence="9 11" id="KW-0414">Isoprene biosynthesis</keyword>
<comment type="catalytic activity">
    <reaction evidence="11">
        <text>D-glyceraldehyde 3-phosphate + pyruvate + H(+) = 1-deoxy-D-xylulose 5-phosphate + CO2</text>
        <dbReference type="Rhea" id="RHEA:12605"/>
        <dbReference type="ChEBI" id="CHEBI:15361"/>
        <dbReference type="ChEBI" id="CHEBI:15378"/>
        <dbReference type="ChEBI" id="CHEBI:16526"/>
        <dbReference type="ChEBI" id="CHEBI:57792"/>
        <dbReference type="ChEBI" id="CHEBI:59776"/>
        <dbReference type="EC" id="2.2.1.7"/>
    </reaction>
</comment>
<dbReference type="InterPro" id="IPR033248">
    <property type="entry name" value="Transketolase_C"/>
</dbReference>
<keyword evidence="4 11" id="KW-0808">Transferase</keyword>
<comment type="pathway">
    <text evidence="1 11">Metabolic intermediate biosynthesis; 1-deoxy-D-xylulose 5-phosphate biosynthesis; 1-deoxy-D-xylulose 5-phosphate from D-glyceraldehyde 3-phosphate and pyruvate: step 1/1.</text>
</comment>
<dbReference type="InterPro" id="IPR029061">
    <property type="entry name" value="THDP-binding"/>
</dbReference>
<evidence type="ECO:0000256" key="7">
    <source>
        <dbReference type="ARBA" id="ARBA00022977"/>
    </source>
</evidence>
<feature type="binding site" evidence="11">
    <location>
        <position position="335"/>
    </location>
    <ligand>
        <name>thiamine diphosphate</name>
        <dbReference type="ChEBI" id="CHEBI:58937"/>
    </ligand>
</feature>
<dbReference type="Pfam" id="PF02779">
    <property type="entry name" value="Transket_pyr"/>
    <property type="match status" value="1"/>
</dbReference>
<dbReference type="Pfam" id="PF13292">
    <property type="entry name" value="DXP_synthase_N"/>
    <property type="match status" value="1"/>
</dbReference>
<dbReference type="Gene3D" id="3.40.50.970">
    <property type="match status" value="2"/>
</dbReference>
<feature type="binding site" evidence="11">
    <location>
        <position position="222"/>
    </location>
    <ligand>
        <name>Mg(2+)</name>
        <dbReference type="ChEBI" id="CHEBI:18420"/>
    </ligand>
</feature>
<dbReference type="NCBIfam" id="NF003933">
    <property type="entry name" value="PRK05444.2-2"/>
    <property type="match status" value="1"/>
</dbReference>
<keyword evidence="14" id="KW-1185">Reference proteome</keyword>
<dbReference type="Pfam" id="PF02780">
    <property type="entry name" value="Transketolase_C"/>
    <property type="match status" value="1"/>
</dbReference>
<evidence type="ECO:0000313" key="13">
    <source>
        <dbReference type="EMBL" id="KYC37213.1"/>
    </source>
</evidence>
<dbReference type="CDD" id="cd02007">
    <property type="entry name" value="TPP_DXS"/>
    <property type="match status" value="1"/>
</dbReference>
<dbReference type="GO" id="GO:0005829">
    <property type="term" value="C:cytosol"/>
    <property type="evidence" value="ECO:0007669"/>
    <property type="project" value="TreeGrafter"/>
</dbReference>
<evidence type="ECO:0000256" key="6">
    <source>
        <dbReference type="ARBA" id="ARBA00022842"/>
    </source>
</evidence>
<feature type="binding site" evidence="11">
    <location>
        <position position="120"/>
    </location>
    <ligand>
        <name>thiamine diphosphate</name>
        <dbReference type="ChEBI" id="CHEBI:58937"/>
    </ligand>
</feature>
<dbReference type="GO" id="GO:0030976">
    <property type="term" value="F:thiamine pyrophosphate binding"/>
    <property type="evidence" value="ECO:0007669"/>
    <property type="project" value="UniProtKB-UniRule"/>
</dbReference>
<dbReference type="Proteomes" id="UP000076925">
    <property type="component" value="Unassembled WGS sequence"/>
</dbReference>
<comment type="subunit">
    <text evidence="3 11">Homodimer.</text>
</comment>
<feature type="binding site" evidence="11">
    <location>
        <position position="418"/>
    </location>
    <ligand>
        <name>thiamine diphosphate</name>
        <dbReference type="ChEBI" id="CHEBI:58937"/>
    </ligand>
</feature>
<evidence type="ECO:0000256" key="11">
    <source>
        <dbReference type="HAMAP-Rule" id="MF_00315"/>
    </source>
</evidence>
<dbReference type="PROSITE" id="PS00801">
    <property type="entry name" value="TRANSKETOLASE_1"/>
    <property type="match status" value="1"/>
</dbReference>
<comment type="function">
    <text evidence="10 11">Catalyzes the acyloin condensation reaction between C atoms 2 and 3 of pyruvate and glyceraldehyde 3-phosphate to yield 1-deoxy-D-xylulose-5-phosphate (DXP).</text>
</comment>
<protein>
    <recommendedName>
        <fullName evidence="11">1-deoxy-D-xylulose-5-phosphate synthase</fullName>
        <ecNumber evidence="11">2.2.1.7</ecNumber>
    </recommendedName>
    <alternativeName>
        <fullName evidence="11">1-deoxyxylulose-5-phosphate synthase</fullName>
        <shortName evidence="11">DXP synthase</shortName>
        <shortName evidence="11">DXPS</shortName>
    </alternativeName>
</protein>
<dbReference type="AlphaFoldDB" id="A0A139WXT3"/>
<evidence type="ECO:0000256" key="4">
    <source>
        <dbReference type="ARBA" id="ARBA00022679"/>
    </source>
</evidence>
<dbReference type="FunFam" id="3.40.50.920:FF:000002">
    <property type="entry name" value="1-deoxy-D-xylulose-5-phosphate synthase"/>
    <property type="match status" value="1"/>
</dbReference>
<dbReference type="STRING" id="128403.WA1_47175"/>
<dbReference type="InterPro" id="IPR009014">
    <property type="entry name" value="Transketo_C/PFOR_II"/>
</dbReference>
<evidence type="ECO:0000256" key="10">
    <source>
        <dbReference type="ARBA" id="ARBA00055605"/>
    </source>
</evidence>
<comment type="cofactor">
    <cofactor evidence="11">
        <name>Mg(2+)</name>
        <dbReference type="ChEBI" id="CHEBI:18420"/>
    </cofactor>
    <text evidence="11">Binds 1 Mg(2+) ion per subunit.</text>
</comment>
<comment type="similarity">
    <text evidence="2 11">Belongs to the transketolase family. DXPS subfamily.</text>
</comment>
<dbReference type="EMBL" id="ANNX02000047">
    <property type="protein sequence ID" value="KYC37213.1"/>
    <property type="molecule type" value="Genomic_DNA"/>
</dbReference>
<dbReference type="RefSeq" id="WP_017745036.1">
    <property type="nucleotide sequence ID" value="NZ_KQ976354.1"/>
</dbReference>
<dbReference type="SUPFAM" id="SSF52518">
    <property type="entry name" value="Thiamin diphosphate-binding fold (THDP-binding)"/>
    <property type="match status" value="2"/>
</dbReference>
<feature type="domain" description="Transketolase-like pyrimidine-binding" evidence="12">
    <location>
        <begin position="367"/>
        <end position="532"/>
    </location>
</feature>
<feature type="binding site" evidence="11">
    <location>
        <position position="222"/>
    </location>
    <ligand>
        <name>thiamine diphosphate</name>
        <dbReference type="ChEBI" id="CHEBI:58937"/>
    </ligand>
</feature>
<evidence type="ECO:0000256" key="9">
    <source>
        <dbReference type="ARBA" id="ARBA00023229"/>
    </source>
</evidence>
<dbReference type="GO" id="GO:0019288">
    <property type="term" value="P:isopentenyl diphosphate biosynthetic process, methylerythritol 4-phosphate pathway"/>
    <property type="evidence" value="ECO:0007669"/>
    <property type="project" value="TreeGrafter"/>
</dbReference>
<dbReference type="PANTHER" id="PTHR43322">
    <property type="entry name" value="1-D-DEOXYXYLULOSE 5-PHOSPHATE SYNTHASE-RELATED"/>
    <property type="match status" value="1"/>
</dbReference>